<keyword evidence="3" id="KW-1185">Reference proteome</keyword>
<gene>
    <name evidence="2" type="ORF">KI387_001157</name>
</gene>
<dbReference type="EMBL" id="JAHRHJ020000001">
    <property type="protein sequence ID" value="KAH9329049.1"/>
    <property type="molecule type" value="Genomic_DNA"/>
</dbReference>
<dbReference type="PANTHER" id="PTHR43591:SF99">
    <property type="entry name" value="OS06G0646000 PROTEIN"/>
    <property type="match status" value="1"/>
</dbReference>
<comment type="caution">
    <text evidence="2">The sequence shown here is derived from an EMBL/GenBank/DDBJ whole genome shotgun (WGS) entry which is preliminary data.</text>
</comment>
<evidence type="ECO:0000313" key="2">
    <source>
        <dbReference type="EMBL" id="KAH9329049.1"/>
    </source>
</evidence>
<dbReference type="Gene3D" id="3.40.50.150">
    <property type="entry name" value="Vaccinia Virus protein VP39"/>
    <property type="match status" value="1"/>
</dbReference>
<evidence type="ECO:0000259" key="1">
    <source>
        <dbReference type="Pfam" id="PF08241"/>
    </source>
</evidence>
<accession>A0AA38GSP4</accession>
<proteinExistence type="predicted"/>
<dbReference type="OMA" id="ENCNENR"/>
<name>A0AA38GSP4_TAXCH</name>
<organism evidence="2 3">
    <name type="scientific">Taxus chinensis</name>
    <name type="common">Chinese yew</name>
    <name type="synonym">Taxus wallichiana var. chinensis</name>
    <dbReference type="NCBI Taxonomy" id="29808"/>
    <lineage>
        <taxon>Eukaryota</taxon>
        <taxon>Viridiplantae</taxon>
        <taxon>Streptophyta</taxon>
        <taxon>Embryophyta</taxon>
        <taxon>Tracheophyta</taxon>
        <taxon>Spermatophyta</taxon>
        <taxon>Pinopsida</taxon>
        <taxon>Pinidae</taxon>
        <taxon>Conifers II</taxon>
        <taxon>Cupressales</taxon>
        <taxon>Taxaceae</taxon>
        <taxon>Taxus</taxon>
    </lineage>
</organism>
<feature type="non-terminal residue" evidence="2">
    <location>
        <position position="1"/>
    </location>
</feature>
<dbReference type="InterPro" id="IPR013216">
    <property type="entry name" value="Methyltransf_11"/>
</dbReference>
<evidence type="ECO:0000313" key="3">
    <source>
        <dbReference type="Proteomes" id="UP000824469"/>
    </source>
</evidence>
<dbReference type="AlphaFoldDB" id="A0AA38GSP4"/>
<feature type="non-terminal residue" evidence="2">
    <location>
        <position position="248"/>
    </location>
</feature>
<dbReference type="CDD" id="cd02440">
    <property type="entry name" value="AdoMet_MTases"/>
    <property type="match status" value="1"/>
</dbReference>
<dbReference type="GO" id="GO:0008757">
    <property type="term" value="F:S-adenosylmethionine-dependent methyltransferase activity"/>
    <property type="evidence" value="ECO:0007669"/>
    <property type="project" value="InterPro"/>
</dbReference>
<protein>
    <recommendedName>
        <fullName evidence="1">Methyltransferase type 11 domain-containing protein</fullName>
    </recommendedName>
</protein>
<dbReference type="Proteomes" id="UP000824469">
    <property type="component" value="Unassembled WGS sequence"/>
</dbReference>
<dbReference type="PANTHER" id="PTHR43591">
    <property type="entry name" value="METHYLTRANSFERASE"/>
    <property type="match status" value="1"/>
</dbReference>
<reference evidence="2 3" key="1">
    <citation type="journal article" date="2021" name="Nat. Plants">
        <title>The Taxus genome provides insights into paclitaxel biosynthesis.</title>
        <authorList>
            <person name="Xiong X."/>
            <person name="Gou J."/>
            <person name="Liao Q."/>
            <person name="Li Y."/>
            <person name="Zhou Q."/>
            <person name="Bi G."/>
            <person name="Li C."/>
            <person name="Du R."/>
            <person name="Wang X."/>
            <person name="Sun T."/>
            <person name="Guo L."/>
            <person name="Liang H."/>
            <person name="Lu P."/>
            <person name="Wu Y."/>
            <person name="Zhang Z."/>
            <person name="Ro D.K."/>
            <person name="Shang Y."/>
            <person name="Huang S."/>
            <person name="Yan J."/>
        </authorList>
    </citation>
    <scope>NUCLEOTIDE SEQUENCE [LARGE SCALE GENOMIC DNA]</scope>
    <source>
        <strain evidence="2">Ta-2019</strain>
    </source>
</reference>
<dbReference type="SUPFAM" id="SSF53335">
    <property type="entry name" value="S-adenosyl-L-methionine-dependent methyltransferases"/>
    <property type="match status" value="1"/>
</dbReference>
<dbReference type="InterPro" id="IPR029063">
    <property type="entry name" value="SAM-dependent_MTases_sf"/>
</dbReference>
<dbReference type="Pfam" id="PF08241">
    <property type="entry name" value="Methyltransf_11"/>
    <property type="match status" value="1"/>
</dbReference>
<feature type="domain" description="Methyltransferase type 11" evidence="1">
    <location>
        <begin position="125"/>
        <end position="225"/>
    </location>
</feature>
<sequence length="248" mass="27310">DVGPNIAADTPIDLFACPICYEPLIRKGPPGLKVSSISRSGFQCQNCKKAYSSRDVYLDLTVTAGMTEYIETKPIRTELFRSPVVSFVYERGWRQNFARRGFPGPDEEFKMAQRYLLPAEGGLLVDVSCGSGLFSRRFVKCGHYSGVVALDFSENMLRQCYEFVKQDRSLSAMNLALVRADVARLPFMTSSVAAVHAGAALHCWPSPSSAVAEISRILRPGGVFVATTFLSTSLIDSLIPDILKPLRQ</sequence>